<accession>A0A7K0CZ05</accession>
<dbReference type="AlphaFoldDB" id="A0A7K0CZ05"/>
<evidence type="ECO:0000313" key="1">
    <source>
        <dbReference type="EMBL" id="MQY18715.1"/>
    </source>
</evidence>
<reference evidence="1 2" key="1">
    <citation type="submission" date="2019-10" db="EMBL/GenBank/DDBJ databases">
        <title>Nocardia macrotermitis sp. nov. and Nocardia aurantia sp. nov., isolated from the gut of fungus growing-termite Macrotermes natalensis.</title>
        <authorList>
            <person name="Benndorf R."/>
            <person name="Schwitalla J."/>
            <person name="Martin K."/>
            <person name="De Beer W."/>
            <person name="Kaster A.-K."/>
            <person name="Vollmers J."/>
            <person name="Poulsen M."/>
            <person name="Beemelmanns C."/>
        </authorList>
    </citation>
    <scope>NUCLEOTIDE SEQUENCE [LARGE SCALE GENOMIC DNA]</scope>
    <source>
        <strain evidence="1 2">RB20</strain>
    </source>
</reference>
<dbReference type="Proteomes" id="UP000438448">
    <property type="component" value="Unassembled WGS sequence"/>
</dbReference>
<dbReference type="OrthoDB" id="8746011at2"/>
<dbReference type="RefSeq" id="WP_153409328.1">
    <property type="nucleotide sequence ID" value="NZ_WEGK01000003.1"/>
</dbReference>
<name>A0A7K0CZ05_9NOCA</name>
<keyword evidence="2" id="KW-1185">Reference proteome</keyword>
<organism evidence="1 2">
    <name type="scientific">Nocardia macrotermitis</name>
    <dbReference type="NCBI Taxonomy" id="2585198"/>
    <lineage>
        <taxon>Bacteria</taxon>
        <taxon>Bacillati</taxon>
        <taxon>Actinomycetota</taxon>
        <taxon>Actinomycetes</taxon>
        <taxon>Mycobacteriales</taxon>
        <taxon>Nocardiaceae</taxon>
        <taxon>Nocardia</taxon>
    </lineage>
</organism>
<comment type="caution">
    <text evidence="1">The sequence shown here is derived from an EMBL/GenBank/DDBJ whole genome shotgun (WGS) entry which is preliminary data.</text>
</comment>
<protein>
    <submittedName>
        <fullName evidence="1">Uncharacterized protein</fullName>
    </submittedName>
</protein>
<evidence type="ECO:0000313" key="2">
    <source>
        <dbReference type="Proteomes" id="UP000438448"/>
    </source>
</evidence>
<dbReference type="EMBL" id="WEGK01000003">
    <property type="protein sequence ID" value="MQY18715.1"/>
    <property type="molecule type" value="Genomic_DNA"/>
</dbReference>
<gene>
    <name evidence="1" type="ORF">NRB20_17940</name>
</gene>
<proteinExistence type="predicted"/>
<sequence length="235" mass="26756">MSDLLATAITAHGGLDRWNRTKTIRIDAAISGAFWQMKGKADAMSNVRFEVDTTQQQVTMDYRTQDRRSLFRPDRVELQRPDGAVVGERDDPEQSFAGHDFQTPWDDLHLAYFTGEALWTYVNTPFLLTWPGFVGEEIAPIEADGETWRRLRVTFPDHIKTHAREQVFCFGPDGLLRRHDFTIDIVDPTTESHLYATGYRDVDGIMVPATRRAYTSMGDDRIVLVAIDMADITIS</sequence>